<comment type="caution">
    <text evidence="13">The sequence shown here is derived from an EMBL/GenBank/DDBJ whole genome shotgun (WGS) entry which is preliminary data.</text>
</comment>
<dbReference type="GO" id="GO:0009986">
    <property type="term" value="C:cell surface"/>
    <property type="evidence" value="ECO:0007669"/>
    <property type="project" value="TreeGrafter"/>
</dbReference>
<dbReference type="Pfam" id="PF03856">
    <property type="entry name" value="SUN"/>
    <property type="match status" value="1"/>
</dbReference>
<evidence type="ECO:0000256" key="4">
    <source>
        <dbReference type="ARBA" id="ARBA00022525"/>
    </source>
</evidence>
<evidence type="ECO:0000256" key="9">
    <source>
        <dbReference type="ARBA" id="ARBA00023316"/>
    </source>
</evidence>
<evidence type="ECO:0000256" key="1">
    <source>
        <dbReference type="ARBA" id="ARBA00004191"/>
    </source>
</evidence>
<evidence type="ECO:0000256" key="10">
    <source>
        <dbReference type="ARBA" id="ARBA00023326"/>
    </source>
</evidence>
<comment type="similarity">
    <text evidence="2">Belongs to the SUN family.</text>
</comment>
<dbReference type="PANTHER" id="PTHR31316:SF0">
    <property type="entry name" value="SECRETED BETA-GLUCOSIDASE SIM1-RELATED"/>
    <property type="match status" value="1"/>
</dbReference>
<dbReference type="GO" id="GO:0000272">
    <property type="term" value="P:polysaccharide catabolic process"/>
    <property type="evidence" value="ECO:0007669"/>
    <property type="project" value="UniProtKB-KW"/>
</dbReference>
<evidence type="ECO:0000256" key="7">
    <source>
        <dbReference type="ARBA" id="ARBA00023277"/>
    </source>
</evidence>
<dbReference type="EMBL" id="CAJHIT010000008">
    <property type="protein sequence ID" value="CAD6504114.1"/>
    <property type="molecule type" value="Genomic_DNA"/>
</dbReference>
<keyword evidence="7" id="KW-0119">Carbohydrate metabolism</keyword>
<feature type="compositionally biased region" description="Pro residues" evidence="11">
    <location>
        <begin position="121"/>
        <end position="139"/>
    </location>
</feature>
<evidence type="ECO:0000256" key="3">
    <source>
        <dbReference type="ARBA" id="ARBA00022512"/>
    </source>
</evidence>
<evidence type="ECO:0000256" key="6">
    <source>
        <dbReference type="ARBA" id="ARBA00022801"/>
    </source>
</evidence>
<dbReference type="GO" id="GO:0016798">
    <property type="term" value="F:hydrolase activity, acting on glycosyl bonds"/>
    <property type="evidence" value="ECO:0007669"/>
    <property type="project" value="UniProtKB-KW"/>
</dbReference>
<keyword evidence="9" id="KW-0961">Cell wall biogenesis/degradation</keyword>
<reference evidence="13" key="1">
    <citation type="submission" date="2020-10" db="EMBL/GenBank/DDBJ databases">
        <authorList>
            <person name="Muller C M."/>
        </authorList>
    </citation>
    <scope>NUCLEOTIDE SEQUENCE</scope>
    <source>
        <strain evidence="13">THUN-12</strain>
    </source>
</reference>
<evidence type="ECO:0000256" key="12">
    <source>
        <dbReference type="SAM" id="SignalP"/>
    </source>
</evidence>
<accession>A0A9W4GFZ4</accession>
<keyword evidence="10" id="KW-0624">Polysaccharide degradation</keyword>
<dbReference type="GO" id="GO:0031505">
    <property type="term" value="P:fungal-type cell wall organization"/>
    <property type="evidence" value="ECO:0007669"/>
    <property type="project" value="TreeGrafter"/>
</dbReference>
<protein>
    <submittedName>
        <fullName evidence="13">BgTH12-05851</fullName>
    </submittedName>
</protein>
<keyword evidence="5 12" id="KW-0732">Signal</keyword>
<keyword evidence="3" id="KW-0134">Cell wall</keyword>
<evidence type="ECO:0000256" key="5">
    <source>
        <dbReference type="ARBA" id="ARBA00022729"/>
    </source>
</evidence>
<evidence type="ECO:0000313" key="13">
    <source>
        <dbReference type="EMBL" id="CAD6504114.1"/>
    </source>
</evidence>
<evidence type="ECO:0000256" key="8">
    <source>
        <dbReference type="ARBA" id="ARBA00023295"/>
    </source>
</evidence>
<keyword evidence="6" id="KW-0378">Hydrolase</keyword>
<evidence type="ECO:0000256" key="11">
    <source>
        <dbReference type="SAM" id="MobiDB-lite"/>
    </source>
</evidence>
<feature type="chain" id="PRO_5040919123" evidence="12">
    <location>
        <begin position="18"/>
        <end position="493"/>
    </location>
</feature>
<evidence type="ECO:0000313" key="14">
    <source>
        <dbReference type="Proteomes" id="UP000683417"/>
    </source>
</evidence>
<dbReference type="PANTHER" id="PTHR31316">
    <property type="entry name" value="BETA-GLUCOSIDASE-LIKE PROTEIN NCA3, MITOCHONDRIAL-RELATED"/>
    <property type="match status" value="1"/>
</dbReference>
<keyword evidence="4" id="KW-0964">Secreted</keyword>
<dbReference type="Proteomes" id="UP000683417">
    <property type="component" value="Unassembled WGS sequence"/>
</dbReference>
<comment type="subcellular location">
    <subcellularLocation>
        <location evidence="1">Secreted</location>
        <location evidence="1">Cell wall</location>
    </subcellularLocation>
</comment>
<evidence type="ECO:0000256" key="2">
    <source>
        <dbReference type="ARBA" id="ARBA00010579"/>
    </source>
</evidence>
<name>A0A9W4GFZ4_BLUGR</name>
<feature type="signal peptide" evidence="12">
    <location>
        <begin position="1"/>
        <end position="17"/>
    </location>
</feature>
<dbReference type="GO" id="GO:0009277">
    <property type="term" value="C:fungal-type cell wall"/>
    <property type="evidence" value="ECO:0007669"/>
    <property type="project" value="TreeGrafter"/>
</dbReference>
<organism evidence="13 14">
    <name type="scientific">Blumeria graminis f. sp. triticale</name>
    <dbReference type="NCBI Taxonomy" id="1689686"/>
    <lineage>
        <taxon>Eukaryota</taxon>
        <taxon>Fungi</taxon>
        <taxon>Dikarya</taxon>
        <taxon>Ascomycota</taxon>
        <taxon>Pezizomycotina</taxon>
        <taxon>Leotiomycetes</taxon>
        <taxon>Erysiphales</taxon>
        <taxon>Erysiphaceae</taxon>
        <taxon>Blumeria</taxon>
    </lineage>
</organism>
<gene>
    <name evidence="13" type="ORF">BGTH12_LOCUS5472</name>
</gene>
<keyword evidence="8" id="KW-0326">Glycosidase</keyword>
<dbReference type="InterPro" id="IPR005556">
    <property type="entry name" value="SUN"/>
</dbReference>
<sequence length="493" mass="51829">MKFSCLAIITTACLSAAQPHNHRHRHMARHGSRIEARDTATSVQVEAAMVTVYELNGQKISSNDVDSCLKENKCVVLGAGSSSTESQEDLNTFPAPDQDNSSPEDSPSTEDNASPEEPLKPEPPVPVPSTPEPPKPEPPTTDHRTQPPSGKPEVSPKTAEPAPELKVMPLPVTPPLNSVGMKSDANISQSDGIDNSAFSGSGIDSTNMHAVGRLFPSGKVDCSEFPSKYGAVPADWIQLNGWTGVQKTSEYNTAAKAISHIETAVAGEGCVPGSFCSYACPAGFQKSQWPSAQGATGQSIGGLYCNTNGKLELSRSAAPNLCTPGVGDVKVRNSHSKNVAICRTDYPGTEAETIALNALPGSTVKVTCPDSKEYYRTQDDGPTSAQYYINPSGYDVKDACTWGTAGSNLGNWAPVNMGVGKGDSGSTFISLFPNAPTNPNGVLDFNIDIKGDVTGSCSYRNGKYYKDGVESPTGCTVSLPHVGVMGGATFEFS</sequence>
<feature type="compositionally biased region" description="Polar residues" evidence="11">
    <location>
        <begin position="98"/>
        <end position="112"/>
    </location>
</feature>
<proteinExistence type="inferred from homology"/>
<dbReference type="AlphaFoldDB" id="A0A9W4GFZ4"/>
<dbReference type="InterPro" id="IPR051526">
    <property type="entry name" value="Beta-Glucosidase_SUN"/>
</dbReference>
<feature type="region of interest" description="Disordered" evidence="11">
    <location>
        <begin position="80"/>
        <end position="179"/>
    </location>
</feature>